<feature type="transmembrane region" description="Helical" evidence="1">
    <location>
        <begin position="191"/>
        <end position="214"/>
    </location>
</feature>
<proteinExistence type="predicted"/>
<keyword evidence="1" id="KW-1133">Transmembrane helix</keyword>
<dbReference type="Proteomes" id="UP001057375">
    <property type="component" value="Unassembled WGS sequence"/>
</dbReference>
<feature type="transmembrane region" description="Helical" evidence="1">
    <location>
        <begin position="140"/>
        <end position="163"/>
    </location>
</feature>
<reference evidence="2" key="1">
    <citation type="submission" date="2022-03" db="EMBL/GenBank/DDBJ databases">
        <title>Draft genome sequence of Aduncisulcus paluster, a free-living microaerophilic Fornicata.</title>
        <authorList>
            <person name="Yuyama I."/>
            <person name="Kume K."/>
            <person name="Tamura T."/>
            <person name="Inagaki Y."/>
            <person name="Hashimoto T."/>
        </authorList>
    </citation>
    <scope>NUCLEOTIDE SEQUENCE</scope>
    <source>
        <strain evidence="2">NY0171</strain>
    </source>
</reference>
<keyword evidence="1" id="KW-0812">Transmembrane</keyword>
<feature type="transmembrane region" description="Helical" evidence="1">
    <location>
        <begin position="226"/>
        <end position="252"/>
    </location>
</feature>
<dbReference type="EMBL" id="BQXS01000471">
    <property type="protein sequence ID" value="GKT28766.1"/>
    <property type="molecule type" value="Genomic_DNA"/>
</dbReference>
<sequence>MEIFDKLNTILNMVGGHKTLVFSDQLFNILDWKNTFPSHKEKKSFFYNFVWCILYTFGIPLVLHFLFPEVPVPGVTEPLDMVITVILFILVLYGPKDYFAKITGSKSSLFGLSTHLSIGRIDLIISIINLATEELTPGMLLTPGAIFNALGCIFIVFFAVYLVSYGNELMVAIQKLFEGDDSDNLFDGSNFFAFSNAFIGVFYYILCVLPFPFIGKILSENLFKTVAIAIFIGLSAFTIFTGQSEWVLFNFVKRKAEKAAKK</sequence>
<feature type="transmembrane region" description="Helical" evidence="1">
    <location>
        <begin position="45"/>
        <end position="67"/>
    </location>
</feature>
<organism evidence="2 3">
    <name type="scientific">Aduncisulcus paluster</name>
    <dbReference type="NCBI Taxonomy" id="2918883"/>
    <lineage>
        <taxon>Eukaryota</taxon>
        <taxon>Metamonada</taxon>
        <taxon>Carpediemonas-like organisms</taxon>
        <taxon>Aduncisulcus</taxon>
    </lineage>
</organism>
<evidence type="ECO:0000313" key="2">
    <source>
        <dbReference type="EMBL" id="GKT28766.1"/>
    </source>
</evidence>
<gene>
    <name evidence="2" type="ORF">ADUPG1_000848</name>
</gene>
<comment type="caution">
    <text evidence="2">The sequence shown here is derived from an EMBL/GenBank/DDBJ whole genome shotgun (WGS) entry which is preliminary data.</text>
</comment>
<feature type="transmembrane region" description="Helical" evidence="1">
    <location>
        <begin position="107"/>
        <end position="128"/>
    </location>
</feature>
<evidence type="ECO:0000313" key="3">
    <source>
        <dbReference type="Proteomes" id="UP001057375"/>
    </source>
</evidence>
<protein>
    <submittedName>
        <fullName evidence="2">Uncharacterized protein</fullName>
    </submittedName>
</protein>
<keyword evidence="1" id="KW-0472">Membrane</keyword>
<keyword evidence="3" id="KW-1185">Reference proteome</keyword>
<name>A0ABQ5K889_9EUKA</name>
<evidence type="ECO:0000256" key="1">
    <source>
        <dbReference type="SAM" id="Phobius"/>
    </source>
</evidence>
<accession>A0ABQ5K889</accession>
<feature type="transmembrane region" description="Helical" evidence="1">
    <location>
        <begin position="79"/>
        <end position="95"/>
    </location>
</feature>